<accession>A0A9E6PY07</accession>
<name>A0A9E6PY07_9PSED</name>
<dbReference type="EMBL" id="CP077095">
    <property type="protein sequence ID" value="QXI39194.1"/>
    <property type="molecule type" value="Genomic_DNA"/>
</dbReference>
<dbReference type="CDD" id="cd03467">
    <property type="entry name" value="Rieske"/>
    <property type="match status" value="1"/>
</dbReference>
<keyword evidence="7" id="KW-1185">Reference proteome</keyword>
<evidence type="ECO:0000313" key="6">
    <source>
        <dbReference type="EMBL" id="QXI39194.1"/>
    </source>
</evidence>
<organism evidence="6 7">
    <name type="scientific">Pseudomonas xantholysinigenes</name>
    <dbReference type="NCBI Taxonomy" id="2745490"/>
    <lineage>
        <taxon>Bacteria</taxon>
        <taxon>Pseudomonadati</taxon>
        <taxon>Pseudomonadota</taxon>
        <taxon>Gammaproteobacteria</taxon>
        <taxon>Pseudomonadales</taxon>
        <taxon>Pseudomonadaceae</taxon>
        <taxon>Pseudomonas</taxon>
    </lineage>
</organism>
<dbReference type="GO" id="GO:0046872">
    <property type="term" value="F:metal ion binding"/>
    <property type="evidence" value="ECO:0007669"/>
    <property type="project" value="UniProtKB-KW"/>
</dbReference>
<keyword evidence="1" id="KW-0001">2Fe-2S</keyword>
<dbReference type="GO" id="GO:0051537">
    <property type="term" value="F:2 iron, 2 sulfur cluster binding"/>
    <property type="evidence" value="ECO:0007669"/>
    <property type="project" value="UniProtKB-KW"/>
</dbReference>
<evidence type="ECO:0000256" key="3">
    <source>
        <dbReference type="ARBA" id="ARBA00023004"/>
    </source>
</evidence>
<proteinExistence type="predicted"/>
<dbReference type="PANTHER" id="PTHR40261:SF1">
    <property type="entry name" value="RIESKE DOMAIN-CONTAINING PROTEIN"/>
    <property type="match status" value="1"/>
</dbReference>
<dbReference type="Gene3D" id="2.102.10.10">
    <property type="entry name" value="Rieske [2Fe-2S] iron-sulphur domain"/>
    <property type="match status" value="1"/>
</dbReference>
<reference evidence="6 7" key="2">
    <citation type="journal article" date="2021" name="Microorganisms">
        <title>The Ever-Expanding Pseudomonas Genus: Description of 43 New Species and Partition of the Pseudomonas putida Group.</title>
        <authorList>
            <person name="Girard L."/>
            <person name="Lood C."/>
            <person name="Hofte M."/>
            <person name="Vandamme P."/>
            <person name="Rokni-Zadeh H."/>
            <person name="van Noort V."/>
            <person name="Lavigne R."/>
            <person name="De Mot R."/>
        </authorList>
    </citation>
    <scope>NUCLEOTIDE SEQUENCE [LARGE SCALE GENOMIC DNA]</scope>
    <source>
        <strain evidence="6 7">RW9S1A</strain>
    </source>
</reference>
<protein>
    <submittedName>
        <fullName evidence="6">Rieske (2Fe-2S) protein</fullName>
    </submittedName>
</protein>
<evidence type="ECO:0000256" key="1">
    <source>
        <dbReference type="ARBA" id="ARBA00022714"/>
    </source>
</evidence>
<evidence type="ECO:0000259" key="5">
    <source>
        <dbReference type="PROSITE" id="PS51296"/>
    </source>
</evidence>
<dbReference type="PANTHER" id="PTHR40261">
    <property type="match status" value="1"/>
</dbReference>
<sequence length="114" mass="12368">MHFLCASSDLAEGHSRAFSVAGEPLFGVRRQGKVHLYRNRCPHRGIPLNWAPERFLDDSASLIHCAHHGALFLIESGECVAGPCEGQWLDVLGCQEDSQGIWLSGSAIPATGDQ</sequence>
<dbReference type="Proteomes" id="UP000633418">
    <property type="component" value="Chromosome"/>
</dbReference>
<keyword evidence="2" id="KW-0479">Metal-binding</keyword>
<keyword evidence="3" id="KW-0408">Iron</keyword>
<dbReference type="InterPro" id="IPR017941">
    <property type="entry name" value="Rieske_2Fe-2S"/>
</dbReference>
<dbReference type="KEGG" id="pxn:HU772_003630"/>
<reference evidence="6 7" key="1">
    <citation type="journal article" date="2020" name="Microorganisms">
        <title>Reliable Identification of Environmental Pseudomonas Isolates Using the rpoD Gene.</title>
        <authorList>
            <consortium name="The Broad Institute Genome Sequencing Platform"/>
            <person name="Girard L."/>
            <person name="Lood C."/>
            <person name="Rokni-Zadeh H."/>
            <person name="van Noort V."/>
            <person name="Lavigne R."/>
            <person name="De Mot R."/>
        </authorList>
    </citation>
    <scope>NUCLEOTIDE SEQUENCE [LARGE SCALE GENOMIC DNA]</scope>
    <source>
        <strain evidence="6 7">RW9S1A</strain>
    </source>
</reference>
<gene>
    <name evidence="6" type="ORF">HU772_003630</name>
</gene>
<keyword evidence="4" id="KW-0411">Iron-sulfur</keyword>
<dbReference type="InterPro" id="IPR036922">
    <property type="entry name" value="Rieske_2Fe-2S_sf"/>
</dbReference>
<dbReference type="SUPFAM" id="SSF50022">
    <property type="entry name" value="ISP domain"/>
    <property type="match status" value="1"/>
</dbReference>
<dbReference type="AlphaFoldDB" id="A0A9E6PY07"/>
<dbReference type="RefSeq" id="WP_186656787.1">
    <property type="nucleotide sequence ID" value="NZ_CP077095.1"/>
</dbReference>
<evidence type="ECO:0000313" key="7">
    <source>
        <dbReference type="Proteomes" id="UP000633418"/>
    </source>
</evidence>
<evidence type="ECO:0000256" key="4">
    <source>
        <dbReference type="ARBA" id="ARBA00023014"/>
    </source>
</evidence>
<feature type="domain" description="Rieske" evidence="5">
    <location>
        <begin position="2"/>
        <end position="103"/>
    </location>
</feature>
<dbReference type="PROSITE" id="PS51296">
    <property type="entry name" value="RIESKE"/>
    <property type="match status" value="1"/>
</dbReference>
<dbReference type="Pfam" id="PF00355">
    <property type="entry name" value="Rieske"/>
    <property type="match status" value="1"/>
</dbReference>
<evidence type="ECO:0000256" key="2">
    <source>
        <dbReference type="ARBA" id="ARBA00022723"/>
    </source>
</evidence>